<evidence type="ECO:0000256" key="8">
    <source>
        <dbReference type="ARBA" id="ARBA00022848"/>
    </source>
</evidence>
<keyword evidence="7" id="KW-0256">Endoplasmic reticulum</keyword>
<evidence type="ECO:0000256" key="11">
    <source>
        <dbReference type="ARBA" id="ARBA00023033"/>
    </source>
</evidence>
<dbReference type="AlphaFoldDB" id="A0A2A2LKH1"/>
<comment type="cofactor">
    <cofactor evidence="1 13">
        <name>heme</name>
        <dbReference type="ChEBI" id="CHEBI:30413"/>
    </cofactor>
</comment>
<dbReference type="GO" id="GO:0006805">
    <property type="term" value="P:xenobiotic metabolic process"/>
    <property type="evidence" value="ECO:0007669"/>
    <property type="project" value="TreeGrafter"/>
</dbReference>
<evidence type="ECO:0000256" key="9">
    <source>
        <dbReference type="ARBA" id="ARBA00023002"/>
    </source>
</evidence>
<organism evidence="15 16">
    <name type="scientific">Diploscapter pachys</name>
    <dbReference type="NCBI Taxonomy" id="2018661"/>
    <lineage>
        <taxon>Eukaryota</taxon>
        <taxon>Metazoa</taxon>
        <taxon>Ecdysozoa</taxon>
        <taxon>Nematoda</taxon>
        <taxon>Chromadorea</taxon>
        <taxon>Rhabditida</taxon>
        <taxon>Rhabditina</taxon>
        <taxon>Rhabditomorpha</taxon>
        <taxon>Rhabditoidea</taxon>
        <taxon>Rhabditidae</taxon>
        <taxon>Diploscapter</taxon>
    </lineage>
</organism>
<keyword evidence="5 13" id="KW-0349">Heme</keyword>
<keyword evidence="10 13" id="KW-0408">Iron</keyword>
<keyword evidence="9 14" id="KW-0560">Oxidoreductase</keyword>
<keyword evidence="6 13" id="KW-0479">Metal-binding</keyword>
<evidence type="ECO:0000313" key="16">
    <source>
        <dbReference type="Proteomes" id="UP000218231"/>
    </source>
</evidence>
<dbReference type="STRING" id="2018661.A0A2A2LKH1"/>
<evidence type="ECO:0000256" key="4">
    <source>
        <dbReference type="ARBA" id="ARBA00010617"/>
    </source>
</evidence>
<dbReference type="GO" id="GO:0006082">
    <property type="term" value="P:organic acid metabolic process"/>
    <property type="evidence" value="ECO:0007669"/>
    <property type="project" value="TreeGrafter"/>
</dbReference>
<evidence type="ECO:0000313" key="15">
    <source>
        <dbReference type="EMBL" id="PAV86640.1"/>
    </source>
</evidence>
<dbReference type="PANTHER" id="PTHR24300">
    <property type="entry name" value="CYTOCHROME P450 508A4-RELATED"/>
    <property type="match status" value="1"/>
</dbReference>
<dbReference type="SUPFAM" id="SSF48264">
    <property type="entry name" value="Cytochrome P450"/>
    <property type="match status" value="2"/>
</dbReference>
<dbReference type="PANTHER" id="PTHR24300:SF375">
    <property type="entry name" value="CYTOCHROME P450 FAMILY"/>
    <property type="match status" value="1"/>
</dbReference>
<dbReference type="GO" id="GO:0020037">
    <property type="term" value="F:heme binding"/>
    <property type="evidence" value="ECO:0007669"/>
    <property type="project" value="InterPro"/>
</dbReference>
<keyword evidence="12" id="KW-0472">Membrane</keyword>
<keyword evidence="11 14" id="KW-0503">Monooxygenase</keyword>
<dbReference type="InterPro" id="IPR036396">
    <property type="entry name" value="Cyt_P450_sf"/>
</dbReference>
<accession>A0A2A2LKH1</accession>
<dbReference type="InterPro" id="IPR017972">
    <property type="entry name" value="Cyt_P450_CS"/>
</dbReference>
<evidence type="ECO:0008006" key="17">
    <source>
        <dbReference type="Google" id="ProtNLM"/>
    </source>
</evidence>
<evidence type="ECO:0000256" key="12">
    <source>
        <dbReference type="ARBA" id="ARBA00023136"/>
    </source>
</evidence>
<dbReference type="InterPro" id="IPR050182">
    <property type="entry name" value="Cytochrome_P450_fam2"/>
</dbReference>
<comment type="caution">
    <text evidence="15">The sequence shown here is derived from an EMBL/GenBank/DDBJ whole genome shotgun (WGS) entry which is preliminary data.</text>
</comment>
<proteinExistence type="inferred from homology"/>
<evidence type="ECO:0000256" key="2">
    <source>
        <dbReference type="ARBA" id="ARBA00004174"/>
    </source>
</evidence>
<dbReference type="InterPro" id="IPR002401">
    <property type="entry name" value="Cyt_P450_E_grp-I"/>
</dbReference>
<evidence type="ECO:0000256" key="14">
    <source>
        <dbReference type="RuleBase" id="RU000461"/>
    </source>
</evidence>
<dbReference type="Proteomes" id="UP000218231">
    <property type="component" value="Unassembled WGS sequence"/>
</dbReference>
<dbReference type="PRINTS" id="PR00463">
    <property type="entry name" value="EP450I"/>
</dbReference>
<gene>
    <name evidence="15" type="ORF">WR25_23332</name>
</gene>
<dbReference type="Gene3D" id="1.10.630.10">
    <property type="entry name" value="Cytochrome P450"/>
    <property type="match status" value="1"/>
</dbReference>
<dbReference type="GO" id="GO:0005506">
    <property type="term" value="F:iron ion binding"/>
    <property type="evidence" value="ECO:0007669"/>
    <property type="project" value="InterPro"/>
</dbReference>
<comment type="subcellular location">
    <subcellularLocation>
        <location evidence="3">Endoplasmic reticulum membrane</location>
        <topology evidence="3">Peripheral membrane protein</topology>
    </subcellularLocation>
    <subcellularLocation>
        <location evidence="2">Microsome membrane</location>
        <topology evidence="2">Peripheral membrane protein</topology>
    </subcellularLocation>
</comment>
<evidence type="ECO:0000256" key="5">
    <source>
        <dbReference type="ARBA" id="ARBA00022617"/>
    </source>
</evidence>
<dbReference type="OrthoDB" id="2789670at2759"/>
<keyword evidence="16" id="KW-1185">Reference proteome</keyword>
<keyword evidence="8" id="KW-0492">Microsome</keyword>
<feature type="binding site" description="axial binding residue" evidence="13">
    <location>
        <position position="419"/>
    </location>
    <ligand>
        <name>heme</name>
        <dbReference type="ChEBI" id="CHEBI:30413"/>
    </ligand>
    <ligandPart>
        <name>Fe</name>
        <dbReference type="ChEBI" id="CHEBI:18248"/>
    </ligandPart>
</feature>
<evidence type="ECO:0000256" key="1">
    <source>
        <dbReference type="ARBA" id="ARBA00001971"/>
    </source>
</evidence>
<dbReference type="GO" id="GO:0016712">
    <property type="term" value="F:oxidoreductase activity, acting on paired donors, with incorporation or reduction of molecular oxygen, reduced flavin or flavoprotein as one donor, and incorporation of one atom of oxygen"/>
    <property type="evidence" value="ECO:0007669"/>
    <property type="project" value="TreeGrafter"/>
</dbReference>
<evidence type="ECO:0000256" key="3">
    <source>
        <dbReference type="ARBA" id="ARBA00004406"/>
    </source>
</evidence>
<evidence type="ECO:0000256" key="10">
    <source>
        <dbReference type="ARBA" id="ARBA00023004"/>
    </source>
</evidence>
<dbReference type="EMBL" id="LIAE01006652">
    <property type="protein sequence ID" value="PAV86640.1"/>
    <property type="molecule type" value="Genomic_DNA"/>
</dbReference>
<dbReference type="GO" id="GO:0005789">
    <property type="term" value="C:endoplasmic reticulum membrane"/>
    <property type="evidence" value="ECO:0007669"/>
    <property type="project" value="UniProtKB-SubCell"/>
</dbReference>
<dbReference type="FunFam" id="1.10.630.10:FF:000238">
    <property type="entry name" value="Cytochrome P450 2A6"/>
    <property type="match status" value="1"/>
</dbReference>
<dbReference type="Pfam" id="PF00067">
    <property type="entry name" value="p450"/>
    <property type="match status" value="2"/>
</dbReference>
<comment type="similarity">
    <text evidence="4 14">Belongs to the cytochrome P450 family.</text>
</comment>
<sequence>MLIIVLIVSVVFYLAFRKWRQRQELPPDGHGLIGSNGEYWQEQRRFALHTLRNFGLGRNFMEERIMDEFELKFKELDKLNGEPIPVHDHFDILVGSVINRMLFSYRFDEKNAEEFYGLKREVDKSLESLSLVFTTIPYFMQRMIPYLRKIYETQTKPFWGVKNFIARQVEERLQEIQDGRHPLGDEGEDFCDAYYLEMMKQQKENPKSGFNKESLIVSILDLWIAGQETTSLTLCWALIYLLNNPHVEEKVRKELQELTDGNRDLSLTDKPKTPYFNAVIMETQRLASILNTNLFRQATDDVQIGDYLIKKGTPVTTQLSIIMSEEALFDKKFDVRLLLDLNPRINENLPCEQFVLMHQFFIDVLQTSSTKISHSGRKTCVSGYYSLKRYNFQFNPDRYLNGNRLEQHVIPFGIGKRECPGKSLALAELYLVDFLKFHSFNFEFR</sequence>
<dbReference type="PROSITE" id="PS00086">
    <property type="entry name" value="CYTOCHROME_P450"/>
    <property type="match status" value="1"/>
</dbReference>
<dbReference type="InterPro" id="IPR001128">
    <property type="entry name" value="Cyt_P450"/>
</dbReference>
<dbReference type="PRINTS" id="PR00385">
    <property type="entry name" value="P450"/>
</dbReference>
<evidence type="ECO:0000256" key="7">
    <source>
        <dbReference type="ARBA" id="ARBA00022824"/>
    </source>
</evidence>
<reference evidence="15 16" key="1">
    <citation type="journal article" date="2017" name="Curr. Biol.">
        <title>Genome architecture and evolution of a unichromosomal asexual nematode.</title>
        <authorList>
            <person name="Fradin H."/>
            <person name="Zegar C."/>
            <person name="Gutwein M."/>
            <person name="Lucas J."/>
            <person name="Kovtun M."/>
            <person name="Corcoran D."/>
            <person name="Baugh L.R."/>
            <person name="Kiontke K."/>
            <person name="Gunsalus K."/>
            <person name="Fitch D.H."/>
            <person name="Piano F."/>
        </authorList>
    </citation>
    <scope>NUCLEOTIDE SEQUENCE [LARGE SCALE GENOMIC DNA]</scope>
    <source>
        <strain evidence="15">PF1309</strain>
    </source>
</reference>
<name>A0A2A2LKH1_9BILA</name>
<evidence type="ECO:0000256" key="13">
    <source>
        <dbReference type="PIRSR" id="PIRSR602401-1"/>
    </source>
</evidence>
<protein>
    <recommendedName>
        <fullName evidence="17">Cytochrome P450</fullName>
    </recommendedName>
</protein>
<evidence type="ECO:0000256" key="6">
    <source>
        <dbReference type="ARBA" id="ARBA00022723"/>
    </source>
</evidence>